<accession>A0ABM8HVG6</accession>
<evidence type="ECO:0008006" key="4">
    <source>
        <dbReference type="Google" id="ProtNLM"/>
    </source>
</evidence>
<gene>
    <name evidence="2" type="ORF">DESUT3_21480</name>
</gene>
<protein>
    <recommendedName>
        <fullName evidence="4">YtkA-like domain-containing protein</fullName>
    </recommendedName>
</protein>
<keyword evidence="1" id="KW-0732">Signal</keyword>
<dbReference type="Proteomes" id="UP001319827">
    <property type="component" value="Chromosome"/>
</dbReference>
<reference evidence="2 3" key="1">
    <citation type="journal article" date="2016" name="C (Basel)">
        <title>Selective Growth of and Electricity Production by Marine Exoelectrogenic Bacteria in Self-Aggregated Hydrogel of Microbially Reduced Graphene Oxide.</title>
        <authorList>
            <person name="Yoshida N."/>
            <person name="Goto Y."/>
            <person name="Miyata Y."/>
        </authorList>
    </citation>
    <scope>NUCLEOTIDE SEQUENCE [LARGE SCALE GENOMIC DNA]</scope>
    <source>
        <strain evidence="2 3">NIT-T3</strain>
    </source>
</reference>
<feature type="chain" id="PRO_5046608317" description="YtkA-like domain-containing protein" evidence="1">
    <location>
        <begin position="22"/>
        <end position="171"/>
    </location>
</feature>
<keyword evidence="3" id="KW-1185">Reference proteome</keyword>
<proteinExistence type="predicted"/>
<feature type="signal peptide" evidence="1">
    <location>
        <begin position="1"/>
        <end position="21"/>
    </location>
</feature>
<evidence type="ECO:0000313" key="3">
    <source>
        <dbReference type="Proteomes" id="UP001319827"/>
    </source>
</evidence>
<evidence type="ECO:0000256" key="1">
    <source>
        <dbReference type="SAM" id="SignalP"/>
    </source>
</evidence>
<evidence type="ECO:0000313" key="2">
    <source>
        <dbReference type="EMBL" id="BCR05079.1"/>
    </source>
</evidence>
<name>A0ABM8HVG6_9BACT</name>
<reference evidence="2 3" key="2">
    <citation type="journal article" date="2021" name="Int. J. Syst. Evol. Microbiol.">
        <title>Isolation and Polyphasic Characterization of Desulfuromonas versatilis sp. Nov., an Electrogenic Bacteria Capable of Versatile Metabolism Isolated from a Graphene Oxide-Reducing Enrichment Culture.</title>
        <authorList>
            <person name="Xie L."/>
            <person name="Yoshida N."/>
            <person name="Ishii S."/>
            <person name="Meng L."/>
        </authorList>
    </citation>
    <scope>NUCLEOTIDE SEQUENCE [LARGE SCALE GENOMIC DNA]</scope>
    <source>
        <strain evidence="2 3">NIT-T3</strain>
    </source>
</reference>
<dbReference type="EMBL" id="AP024355">
    <property type="protein sequence ID" value="BCR05079.1"/>
    <property type="molecule type" value="Genomic_DNA"/>
</dbReference>
<dbReference type="RefSeq" id="WP_221248509.1">
    <property type="nucleotide sequence ID" value="NZ_AP024355.1"/>
</dbReference>
<organism evidence="2 3">
    <name type="scientific">Desulfuromonas versatilis</name>
    <dbReference type="NCBI Taxonomy" id="2802975"/>
    <lineage>
        <taxon>Bacteria</taxon>
        <taxon>Pseudomonadati</taxon>
        <taxon>Thermodesulfobacteriota</taxon>
        <taxon>Desulfuromonadia</taxon>
        <taxon>Desulfuromonadales</taxon>
        <taxon>Desulfuromonadaceae</taxon>
        <taxon>Desulfuromonas</taxon>
    </lineage>
</organism>
<sequence length="171" mass="18359">MKAITVIAAAVLFGLSLPLSAAAMSHEKGELEHGQGHEKMEHQGHGAMEHGGMMMEGDMVMLGESTENGIKAMAHLKDVKAAMSKMGMTETHHFMVMFMDTATGKPVESGMAAIKIKGPDGMKSEPIKLMGMEGHFGADVTLAAPGRYEFEIGTKLADGKKRNFQFEYSGN</sequence>